<dbReference type="Proteomes" id="UP000630142">
    <property type="component" value="Unassembled WGS sequence"/>
</dbReference>
<dbReference type="InterPro" id="IPR037171">
    <property type="entry name" value="NagB/RpiA_transferase-like"/>
</dbReference>
<evidence type="ECO:0000256" key="4">
    <source>
        <dbReference type="ARBA" id="ARBA00023163"/>
    </source>
</evidence>
<dbReference type="PROSITE" id="PS51000">
    <property type="entry name" value="HTH_DEOR_2"/>
    <property type="match status" value="1"/>
</dbReference>
<keyword evidence="4" id="KW-0804">Transcription</keyword>
<evidence type="ECO:0000313" key="7">
    <source>
        <dbReference type="Proteomes" id="UP000630142"/>
    </source>
</evidence>
<comment type="caution">
    <text evidence="6">The sequence shown here is derived from an EMBL/GenBank/DDBJ whole genome shotgun (WGS) entry which is preliminary data.</text>
</comment>
<dbReference type="InterPro" id="IPR036388">
    <property type="entry name" value="WH-like_DNA-bd_sf"/>
</dbReference>
<dbReference type="SMART" id="SM01134">
    <property type="entry name" value="DeoRC"/>
    <property type="match status" value="1"/>
</dbReference>
<dbReference type="SUPFAM" id="SSF100950">
    <property type="entry name" value="NagB/RpiA/CoA transferase-like"/>
    <property type="match status" value="1"/>
</dbReference>
<dbReference type="InterPro" id="IPR018356">
    <property type="entry name" value="Tscrpt_reg_HTH_DeoR_CS"/>
</dbReference>
<feature type="domain" description="HTH deoR-type" evidence="5">
    <location>
        <begin position="14"/>
        <end position="69"/>
    </location>
</feature>
<evidence type="ECO:0000313" key="6">
    <source>
        <dbReference type="EMBL" id="GHD15140.1"/>
    </source>
</evidence>
<evidence type="ECO:0000256" key="3">
    <source>
        <dbReference type="ARBA" id="ARBA00023125"/>
    </source>
</evidence>
<dbReference type="InterPro" id="IPR036390">
    <property type="entry name" value="WH_DNA-bd_sf"/>
</dbReference>
<reference evidence="6" key="2">
    <citation type="submission" date="2020-09" db="EMBL/GenBank/DDBJ databases">
        <authorList>
            <person name="Sun Q."/>
            <person name="Kim S."/>
        </authorList>
    </citation>
    <scope>NUCLEOTIDE SEQUENCE</scope>
    <source>
        <strain evidence="6">KCTC 42249</strain>
    </source>
</reference>
<dbReference type="InterPro" id="IPR001034">
    <property type="entry name" value="DeoR_HTH"/>
</dbReference>
<dbReference type="Pfam" id="PF00455">
    <property type="entry name" value="DeoRC"/>
    <property type="match status" value="1"/>
</dbReference>
<evidence type="ECO:0000256" key="2">
    <source>
        <dbReference type="ARBA" id="ARBA00023015"/>
    </source>
</evidence>
<dbReference type="Gene3D" id="1.10.10.10">
    <property type="entry name" value="Winged helix-like DNA-binding domain superfamily/Winged helix DNA-binding domain"/>
    <property type="match status" value="1"/>
</dbReference>
<dbReference type="InterPro" id="IPR014036">
    <property type="entry name" value="DeoR-like_C"/>
</dbReference>
<dbReference type="AlphaFoldDB" id="A0A8J3DQD2"/>
<dbReference type="Gene3D" id="3.30.750.70">
    <property type="entry name" value="4-hydroxybutyrate coenzyme like domains"/>
    <property type="match status" value="1"/>
</dbReference>
<dbReference type="InterPro" id="IPR050313">
    <property type="entry name" value="Carb_Metab_HTH_regulators"/>
</dbReference>
<dbReference type="PROSITE" id="PS00894">
    <property type="entry name" value="HTH_DEOR_1"/>
    <property type="match status" value="1"/>
</dbReference>
<dbReference type="PANTHER" id="PTHR30363">
    <property type="entry name" value="HTH-TYPE TRANSCRIPTIONAL REGULATOR SRLR-RELATED"/>
    <property type="match status" value="1"/>
</dbReference>
<sequence>MTIPEAGMEAANKKERRQASLLREIEQRHYVSIEEITRRYSVTTQTARRDIMALEEQGKVRRLHGGVALAVPLDPGTYRQRRTDQAAEKTRIAAVVASLIPDGATLFLDTGTTCEAIARALVTKERLRIVTYSLRVASLISEHSDFTLAIPGGFVRPIDGGVSGEDTADFIRRFKFDYAVLSVSGIDDDGDLCDDDHTEVAIVSAAMKQATQCVLAVDNSKFGKGALVRLGSMRDVDLLVTDRAPPPSLAERLPDFGVALHLPQKASA</sequence>
<keyword evidence="3" id="KW-0238">DNA-binding</keyword>
<dbReference type="GO" id="GO:0003700">
    <property type="term" value="F:DNA-binding transcription factor activity"/>
    <property type="evidence" value="ECO:0007669"/>
    <property type="project" value="InterPro"/>
</dbReference>
<proteinExistence type="predicted"/>
<dbReference type="RefSeq" id="WP_210312961.1">
    <property type="nucleotide sequence ID" value="NZ_BMZQ01000002.1"/>
</dbReference>
<keyword evidence="7" id="KW-1185">Reference proteome</keyword>
<keyword evidence="1" id="KW-0678">Repressor</keyword>
<dbReference type="PANTHER" id="PTHR30363:SF4">
    <property type="entry name" value="GLYCEROL-3-PHOSPHATE REGULON REPRESSOR"/>
    <property type="match status" value="1"/>
</dbReference>
<protein>
    <submittedName>
        <fullName evidence="6">Glycerol-3-phosphate regulon repressor</fullName>
    </submittedName>
</protein>
<dbReference type="PRINTS" id="PR00037">
    <property type="entry name" value="HTHLACR"/>
</dbReference>
<accession>A0A8J3DQD2</accession>
<dbReference type="Pfam" id="PF08220">
    <property type="entry name" value="HTH_DeoR"/>
    <property type="match status" value="1"/>
</dbReference>
<name>A0A8J3DQD2_9HYPH</name>
<evidence type="ECO:0000256" key="1">
    <source>
        <dbReference type="ARBA" id="ARBA00022491"/>
    </source>
</evidence>
<dbReference type="SUPFAM" id="SSF46785">
    <property type="entry name" value="Winged helix' DNA-binding domain"/>
    <property type="match status" value="1"/>
</dbReference>
<gene>
    <name evidence="6" type="primary">glpR</name>
    <name evidence="6" type="ORF">GCM10016234_21500</name>
</gene>
<dbReference type="EMBL" id="BMZQ01000002">
    <property type="protein sequence ID" value="GHD15140.1"/>
    <property type="molecule type" value="Genomic_DNA"/>
</dbReference>
<evidence type="ECO:0000259" key="5">
    <source>
        <dbReference type="PROSITE" id="PS51000"/>
    </source>
</evidence>
<reference evidence="6" key="1">
    <citation type="journal article" date="2014" name="Int. J. Syst. Evol. Microbiol.">
        <title>Complete genome sequence of Corynebacterium casei LMG S-19264T (=DSM 44701T), isolated from a smear-ripened cheese.</title>
        <authorList>
            <consortium name="US DOE Joint Genome Institute (JGI-PGF)"/>
            <person name="Walter F."/>
            <person name="Albersmeier A."/>
            <person name="Kalinowski J."/>
            <person name="Ruckert C."/>
        </authorList>
    </citation>
    <scope>NUCLEOTIDE SEQUENCE</scope>
    <source>
        <strain evidence="6">KCTC 42249</strain>
    </source>
</reference>
<dbReference type="SMART" id="SM00420">
    <property type="entry name" value="HTH_DEOR"/>
    <property type="match status" value="1"/>
</dbReference>
<keyword evidence="2" id="KW-0805">Transcription regulation</keyword>
<organism evidence="6 7">
    <name type="scientific">Tianweitania populi</name>
    <dbReference type="NCBI Taxonomy" id="1607949"/>
    <lineage>
        <taxon>Bacteria</taxon>
        <taxon>Pseudomonadati</taxon>
        <taxon>Pseudomonadota</taxon>
        <taxon>Alphaproteobacteria</taxon>
        <taxon>Hyphomicrobiales</taxon>
        <taxon>Phyllobacteriaceae</taxon>
        <taxon>Tianweitania</taxon>
    </lineage>
</organism>
<dbReference type="GO" id="GO:0003677">
    <property type="term" value="F:DNA binding"/>
    <property type="evidence" value="ECO:0007669"/>
    <property type="project" value="UniProtKB-KW"/>
</dbReference>